<dbReference type="PANTHER" id="PTHR13416:SF2">
    <property type="entry name" value="TRANSMEMBRANE PROTEIN 43"/>
    <property type="match status" value="1"/>
</dbReference>
<evidence type="ECO:0000256" key="10">
    <source>
        <dbReference type="SAM" id="Phobius"/>
    </source>
</evidence>
<keyword evidence="9" id="KW-0539">Nucleus</keyword>
<keyword evidence="5 10" id="KW-0812">Transmembrane</keyword>
<feature type="transmembrane region" description="Helical" evidence="10">
    <location>
        <begin position="39"/>
        <end position="58"/>
    </location>
</feature>
<evidence type="ECO:0000256" key="6">
    <source>
        <dbReference type="ARBA" id="ARBA00022824"/>
    </source>
</evidence>
<dbReference type="GO" id="GO:0005637">
    <property type="term" value="C:nuclear inner membrane"/>
    <property type="evidence" value="ECO:0007669"/>
    <property type="project" value="TreeGrafter"/>
</dbReference>
<evidence type="ECO:0000256" key="3">
    <source>
        <dbReference type="ARBA" id="ARBA00004586"/>
    </source>
</evidence>
<evidence type="ECO:0000256" key="4">
    <source>
        <dbReference type="ARBA" id="ARBA00006627"/>
    </source>
</evidence>
<evidence type="ECO:0000256" key="8">
    <source>
        <dbReference type="ARBA" id="ARBA00023136"/>
    </source>
</evidence>
<feature type="transmembrane region" description="Helical" evidence="10">
    <location>
        <begin position="381"/>
        <end position="402"/>
    </location>
</feature>
<reference evidence="11 12" key="1">
    <citation type="submission" date="2024-02" db="EMBL/GenBank/DDBJ databases">
        <title>Chromosome-scale genome assembly of the rough periwinkle Littorina saxatilis.</title>
        <authorList>
            <person name="De Jode A."/>
            <person name="Faria R."/>
            <person name="Formenti G."/>
            <person name="Sims Y."/>
            <person name="Smith T.P."/>
            <person name="Tracey A."/>
            <person name="Wood J.M.D."/>
            <person name="Zagrodzka Z.B."/>
            <person name="Johannesson K."/>
            <person name="Butlin R.K."/>
            <person name="Leder E.H."/>
        </authorList>
    </citation>
    <scope>NUCLEOTIDE SEQUENCE [LARGE SCALE GENOMIC DNA]</scope>
    <source>
        <strain evidence="11">Snail1</strain>
        <tissue evidence="11">Muscle</tissue>
    </source>
</reference>
<dbReference type="GO" id="GO:0005789">
    <property type="term" value="C:endoplasmic reticulum membrane"/>
    <property type="evidence" value="ECO:0007669"/>
    <property type="project" value="UniProtKB-SubCell"/>
</dbReference>
<comment type="subcellular location">
    <subcellularLocation>
        <location evidence="1">Endomembrane system</location>
        <topology evidence="1">Multi-pass membrane protein</topology>
    </subcellularLocation>
    <subcellularLocation>
        <location evidence="3">Endoplasmic reticulum membrane</location>
    </subcellularLocation>
    <subcellularLocation>
        <location evidence="2">Nucleus envelope</location>
    </subcellularLocation>
</comment>
<keyword evidence="7 10" id="KW-1133">Transmembrane helix</keyword>
<evidence type="ECO:0008006" key="13">
    <source>
        <dbReference type="Google" id="ProtNLM"/>
    </source>
</evidence>
<accession>A0AAN9B953</accession>
<evidence type="ECO:0000256" key="9">
    <source>
        <dbReference type="ARBA" id="ARBA00023242"/>
    </source>
</evidence>
<dbReference type="PANTHER" id="PTHR13416">
    <property type="match status" value="1"/>
</dbReference>
<keyword evidence="12" id="KW-1185">Reference proteome</keyword>
<feature type="transmembrane region" description="Helical" evidence="10">
    <location>
        <begin position="355"/>
        <end position="375"/>
    </location>
</feature>
<sequence>MYRQRYPDDPGMHNPHTDTYTSVSYRHNLGFCERVKQSLVAIVVGVILLVVASGLLFWNEGRAVQTAQSLDEGLSKLLSLHTTDVAFENNNGHLVFLQGTLHTDQAVSDPVYKLSVSAAKLRRTVEMYQWVEHESKRETNEGDQTREETDYSYSLEWRQEVVHSGSFYSTVGHENPGSMPASSETLTAKRIQVGAFYLSEGLINQIDDFKEVAPSSGITPGDASLQYHGGYYFQSSNPSNPQVGDIRIKFEAAGLLKTSPIGPPTQVSIVARQQGSHLEAYQTEAGDDLEILHTELISGKEMFAKAHNRNTFMTWGIRFGGWFLMFIAFGCLTSIVTTLVDWIPVVRELVAMGMGALNAAFSISLSLTIIALGWIRYRPWLGISILVMSVTPFLFTKLRSLFWSSSSSRHRHV</sequence>
<organism evidence="11 12">
    <name type="scientific">Littorina saxatilis</name>
    <dbReference type="NCBI Taxonomy" id="31220"/>
    <lineage>
        <taxon>Eukaryota</taxon>
        <taxon>Metazoa</taxon>
        <taxon>Spiralia</taxon>
        <taxon>Lophotrochozoa</taxon>
        <taxon>Mollusca</taxon>
        <taxon>Gastropoda</taxon>
        <taxon>Caenogastropoda</taxon>
        <taxon>Littorinimorpha</taxon>
        <taxon>Littorinoidea</taxon>
        <taxon>Littorinidae</taxon>
        <taxon>Littorina</taxon>
    </lineage>
</organism>
<dbReference type="EMBL" id="JBAMIC010000010">
    <property type="protein sequence ID" value="KAK7101640.1"/>
    <property type="molecule type" value="Genomic_DNA"/>
</dbReference>
<evidence type="ECO:0000313" key="11">
    <source>
        <dbReference type="EMBL" id="KAK7101640.1"/>
    </source>
</evidence>
<dbReference type="InterPro" id="IPR012430">
    <property type="entry name" value="TMEM43_fam"/>
</dbReference>
<dbReference type="Proteomes" id="UP001374579">
    <property type="component" value="Unassembled WGS sequence"/>
</dbReference>
<protein>
    <recommendedName>
        <fullName evidence="13">Transmembrane protein 43</fullName>
    </recommendedName>
</protein>
<gene>
    <name evidence="11" type="ORF">V1264_019989</name>
</gene>
<evidence type="ECO:0000256" key="5">
    <source>
        <dbReference type="ARBA" id="ARBA00022692"/>
    </source>
</evidence>
<evidence type="ECO:0000256" key="1">
    <source>
        <dbReference type="ARBA" id="ARBA00004127"/>
    </source>
</evidence>
<keyword evidence="8 10" id="KW-0472">Membrane</keyword>
<dbReference type="GO" id="GO:0071763">
    <property type="term" value="P:nuclear membrane organization"/>
    <property type="evidence" value="ECO:0007669"/>
    <property type="project" value="TreeGrafter"/>
</dbReference>
<comment type="caution">
    <text evidence="11">The sequence shown here is derived from an EMBL/GenBank/DDBJ whole genome shotgun (WGS) entry which is preliminary data.</text>
</comment>
<comment type="similarity">
    <text evidence="4">Belongs to the TMEM43 family.</text>
</comment>
<evidence type="ECO:0000313" key="12">
    <source>
        <dbReference type="Proteomes" id="UP001374579"/>
    </source>
</evidence>
<name>A0AAN9B953_9CAEN</name>
<evidence type="ECO:0000256" key="2">
    <source>
        <dbReference type="ARBA" id="ARBA00004259"/>
    </source>
</evidence>
<evidence type="ECO:0000256" key="7">
    <source>
        <dbReference type="ARBA" id="ARBA00022989"/>
    </source>
</evidence>
<proteinExistence type="inferred from homology"/>
<dbReference type="Pfam" id="PF07787">
    <property type="entry name" value="TMEM43"/>
    <property type="match status" value="1"/>
</dbReference>
<keyword evidence="6" id="KW-0256">Endoplasmic reticulum</keyword>
<dbReference type="GO" id="GO:0006629">
    <property type="term" value="P:lipid metabolic process"/>
    <property type="evidence" value="ECO:0007669"/>
    <property type="project" value="TreeGrafter"/>
</dbReference>
<dbReference type="AlphaFoldDB" id="A0AAN9B953"/>
<feature type="transmembrane region" description="Helical" evidence="10">
    <location>
        <begin position="319"/>
        <end position="343"/>
    </location>
</feature>